<protein>
    <submittedName>
        <fullName evidence="1">Uncharacterized protein</fullName>
    </submittedName>
</protein>
<sequence>MNVLLIIVIFNFEAGSEVETRVDFEDEAACQAAALDAFLAVDKNAQIHAIDVPAGQEMLEGTMIVYGETGGEIGMYACNVSRATLQRQDG</sequence>
<name>S9Q964_9RHOB</name>
<dbReference type="OrthoDB" id="7867059at2"/>
<evidence type="ECO:0000313" key="2">
    <source>
        <dbReference type="Proteomes" id="UP000015351"/>
    </source>
</evidence>
<reference evidence="2" key="1">
    <citation type="journal article" date="2013" name="Stand. Genomic Sci.">
        <title>Genome sequence of the Litoreibacter arenae type strain (DSM 19593(T)), a member of the Roseobacter clade isolated from sea sand.</title>
        <authorList>
            <person name="Riedel T."/>
            <person name="Fiebig A."/>
            <person name="Petersen J."/>
            <person name="Gronow S."/>
            <person name="Kyrpides N.C."/>
            <person name="Goker M."/>
            <person name="Klenk H.P."/>
        </authorList>
    </citation>
    <scope>NUCLEOTIDE SEQUENCE [LARGE SCALE GENOMIC DNA]</scope>
    <source>
        <strain evidence="2">DSM 19593</strain>
    </source>
</reference>
<comment type="caution">
    <text evidence="1">The sequence shown here is derived from an EMBL/GenBank/DDBJ whole genome shotgun (WGS) entry which is preliminary data.</text>
</comment>
<dbReference type="Proteomes" id="UP000015351">
    <property type="component" value="Unassembled WGS sequence"/>
</dbReference>
<accession>S9Q964</accession>
<dbReference type="EMBL" id="AONI01000017">
    <property type="protein sequence ID" value="EPX76527.1"/>
    <property type="molecule type" value="Genomic_DNA"/>
</dbReference>
<dbReference type="AlphaFoldDB" id="S9Q964"/>
<organism evidence="1 2">
    <name type="scientific">Litoreibacter arenae DSM 19593</name>
    <dbReference type="NCBI Taxonomy" id="1123360"/>
    <lineage>
        <taxon>Bacteria</taxon>
        <taxon>Pseudomonadati</taxon>
        <taxon>Pseudomonadota</taxon>
        <taxon>Alphaproteobacteria</taxon>
        <taxon>Rhodobacterales</taxon>
        <taxon>Roseobacteraceae</taxon>
        <taxon>Litoreibacter</taxon>
    </lineage>
</organism>
<gene>
    <name evidence="1" type="ORF">thalar_03657</name>
</gene>
<keyword evidence="2" id="KW-1185">Reference proteome</keyword>
<dbReference type="eggNOG" id="ENOG5034AE5">
    <property type="taxonomic scope" value="Bacteria"/>
</dbReference>
<dbReference type="HOGENOM" id="CLU_2437290_0_0_5"/>
<evidence type="ECO:0000313" key="1">
    <source>
        <dbReference type="EMBL" id="EPX76527.1"/>
    </source>
</evidence>
<proteinExistence type="predicted"/>